<evidence type="ECO:0000313" key="2">
    <source>
        <dbReference type="EMBL" id="THU98681.1"/>
    </source>
</evidence>
<feature type="compositionally biased region" description="Polar residues" evidence="1">
    <location>
        <begin position="375"/>
        <end position="392"/>
    </location>
</feature>
<keyword evidence="3" id="KW-1185">Reference proteome</keyword>
<dbReference type="AlphaFoldDB" id="A0A4S8M977"/>
<reference evidence="2 3" key="1">
    <citation type="journal article" date="2019" name="Nat. Ecol. Evol.">
        <title>Megaphylogeny resolves global patterns of mushroom evolution.</title>
        <authorList>
            <person name="Varga T."/>
            <person name="Krizsan K."/>
            <person name="Foldi C."/>
            <person name="Dima B."/>
            <person name="Sanchez-Garcia M."/>
            <person name="Sanchez-Ramirez S."/>
            <person name="Szollosi G.J."/>
            <person name="Szarkandi J.G."/>
            <person name="Papp V."/>
            <person name="Albert L."/>
            <person name="Andreopoulos W."/>
            <person name="Angelini C."/>
            <person name="Antonin V."/>
            <person name="Barry K.W."/>
            <person name="Bougher N.L."/>
            <person name="Buchanan P."/>
            <person name="Buyck B."/>
            <person name="Bense V."/>
            <person name="Catcheside P."/>
            <person name="Chovatia M."/>
            <person name="Cooper J."/>
            <person name="Damon W."/>
            <person name="Desjardin D."/>
            <person name="Finy P."/>
            <person name="Geml J."/>
            <person name="Haridas S."/>
            <person name="Hughes K."/>
            <person name="Justo A."/>
            <person name="Karasinski D."/>
            <person name="Kautmanova I."/>
            <person name="Kiss B."/>
            <person name="Kocsube S."/>
            <person name="Kotiranta H."/>
            <person name="LaButti K.M."/>
            <person name="Lechner B.E."/>
            <person name="Liimatainen K."/>
            <person name="Lipzen A."/>
            <person name="Lukacs Z."/>
            <person name="Mihaltcheva S."/>
            <person name="Morgado L.N."/>
            <person name="Niskanen T."/>
            <person name="Noordeloos M.E."/>
            <person name="Ohm R.A."/>
            <person name="Ortiz-Santana B."/>
            <person name="Ovrebo C."/>
            <person name="Racz N."/>
            <person name="Riley R."/>
            <person name="Savchenko A."/>
            <person name="Shiryaev A."/>
            <person name="Soop K."/>
            <person name="Spirin V."/>
            <person name="Szebenyi C."/>
            <person name="Tomsovsky M."/>
            <person name="Tulloss R.E."/>
            <person name="Uehling J."/>
            <person name="Grigoriev I.V."/>
            <person name="Vagvolgyi C."/>
            <person name="Papp T."/>
            <person name="Martin F.M."/>
            <person name="Miettinen O."/>
            <person name="Hibbett D.S."/>
            <person name="Nagy L.G."/>
        </authorList>
    </citation>
    <scope>NUCLEOTIDE SEQUENCE [LARGE SCALE GENOMIC DNA]</scope>
    <source>
        <strain evidence="2 3">CBS 962.96</strain>
    </source>
</reference>
<accession>A0A4S8M977</accession>
<evidence type="ECO:0000256" key="1">
    <source>
        <dbReference type="SAM" id="MobiDB-lite"/>
    </source>
</evidence>
<dbReference type="OrthoDB" id="3263163at2759"/>
<feature type="compositionally biased region" description="Polar residues" evidence="1">
    <location>
        <begin position="326"/>
        <end position="349"/>
    </location>
</feature>
<feature type="compositionally biased region" description="Polar residues" evidence="1">
    <location>
        <begin position="167"/>
        <end position="176"/>
    </location>
</feature>
<dbReference type="Proteomes" id="UP000297245">
    <property type="component" value="Unassembled WGS sequence"/>
</dbReference>
<name>A0A4S8M977_DENBC</name>
<feature type="region of interest" description="Disordered" evidence="1">
    <location>
        <begin position="167"/>
        <end position="267"/>
    </location>
</feature>
<feature type="compositionally biased region" description="Basic residues" evidence="1">
    <location>
        <begin position="207"/>
        <end position="219"/>
    </location>
</feature>
<proteinExistence type="predicted"/>
<protein>
    <submittedName>
        <fullName evidence="2">Uncharacterized protein</fullName>
    </submittedName>
</protein>
<feature type="region of interest" description="Disordered" evidence="1">
    <location>
        <begin position="695"/>
        <end position="714"/>
    </location>
</feature>
<feature type="region of interest" description="Disordered" evidence="1">
    <location>
        <begin position="279"/>
        <end position="502"/>
    </location>
</feature>
<gene>
    <name evidence="2" type="ORF">K435DRAFT_837994</name>
</gene>
<dbReference type="EMBL" id="ML179132">
    <property type="protein sequence ID" value="THU98681.1"/>
    <property type="molecule type" value="Genomic_DNA"/>
</dbReference>
<feature type="compositionally biased region" description="Low complexity" evidence="1">
    <location>
        <begin position="442"/>
        <end position="473"/>
    </location>
</feature>
<feature type="compositionally biased region" description="Low complexity" evidence="1">
    <location>
        <begin position="241"/>
        <end position="253"/>
    </location>
</feature>
<organism evidence="2 3">
    <name type="scientific">Dendrothele bispora (strain CBS 962.96)</name>
    <dbReference type="NCBI Taxonomy" id="1314807"/>
    <lineage>
        <taxon>Eukaryota</taxon>
        <taxon>Fungi</taxon>
        <taxon>Dikarya</taxon>
        <taxon>Basidiomycota</taxon>
        <taxon>Agaricomycotina</taxon>
        <taxon>Agaricomycetes</taxon>
        <taxon>Agaricomycetidae</taxon>
        <taxon>Agaricales</taxon>
        <taxon>Agaricales incertae sedis</taxon>
        <taxon>Dendrothele</taxon>
    </lineage>
</organism>
<evidence type="ECO:0000313" key="3">
    <source>
        <dbReference type="Proteomes" id="UP000297245"/>
    </source>
</evidence>
<sequence>MGSIRFSPDSENGFSLDMIKQGLELLASTNAADQHAIIVAGSPPWNAHNALPSNLETSLVRYLAQKRIQCHLMVNPYTDMSLFTTVFDENLRSQPNLIEKQVWFPVDTSKITLRISGQHDSPIGFTPSQSAQGLHLHNNNKTCSRPAGELNYIAAANLAAPHLTSGSLDEQTSLHTSAPPPETTGAQHQEPGPGPSLVAQLQQVHGLTKKKVYGTKPVRKPFVSTEVYRQREGSRSGGRKSISLSPSSSSSSSPTNDMSHHGGRVPSSALVGRSARLYQGAPMIPPHPHSHSKSATGAGVIDGISGPSIAMPSNHSPVLIHPSYNMLGTSSPSPKSPEEATSSGLNSNDTDSDVIPSLGNQWSPHEHPDHRNRHSSPPSMWNSQPQTLNVTGFESELSGPSPANVYPSHQPFASHQDVYPRASTSSGPGSPDYRPVIVPSNSTSLPSIIPSRSSSIPTPPRSTTSSTSPSPSLNDPVPVNRLGVHHHSQPASSGSGEGPRTIQNIIGATSSTTTGTRLPHHIPRSAYRDELLSHLESWTRIGIRVRAEDSRESHSSFFLGEFTIVFDAYDNNVVIGSSTTPLNAHAQGFNSQFRHGAMMSASLMSNWETTTTVPSTSIPSVGQLPRSVNTAHPSGIVSFDNGFPDIPHQFHHHHSLTSTSGATAIGHGVNTHASGGSILTPLTISNTYSLPISSELSPGLGSSGNSSSLNGWAG</sequence>